<name>A0A1J1HAE5_PLARL</name>
<gene>
    <name evidence="3" type="ORF">PRELSG_1416200</name>
</gene>
<feature type="compositionally biased region" description="Low complexity" evidence="2">
    <location>
        <begin position="1264"/>
        <end position="1273"/>
    </location>
</feature>
<feature type="compositionally biased region" description="Basic and acidic residues" evidence="2">
    <location>
        <begin position="849"/>
        <end position="865"/>
    </location>
</feature>
<keyword evidence="4" id="KW-1185">Reference proteome</keyword>
<dbReference type="OMA" id="RCRKYNK"/>
<feature type="compositionally biased region" description="Basic and acidic residues" evidence="2">
    <location>
        <begin position="1207"/>
        <end position="1263"/>
    </location>
</feature>
<proteinExistence type="predicted"/>
<dbReference type="KEGG" id="prel:PRELSG_1416200"/>
<sequence length="1623" mass="192529">MCMKTTFLQEKGKNILKMQEKYKKNNKEVNEDKKNVFNNEFNKSNSEKINHNSYEYCDISKKYAYHYTDIIETSEKNILYTEKSIDNEKNNLSTYSEESLNRLKHKAVNEYSSDQNDISYNEKKISSKKKEIILKKNHSSPCSYREKISYIACVENKSDNNENFKIVNKEKNNNIKSTNSINEELFNKENSNNITMKSEDIEKKLSFSESFNNSKDNEMKESINKYDINIKNEKNRHNGENIKINENTQNDIYIKMDKTEQNDTLIKKNKNIKNMPNKKYESTQNNIVKNYSKIESKENIKKDQIIEKANSARNDYLYNLNLKNKKKKKNEDYSGNSSEIYVNNNLDVKNNYDIEKNTKNTQKENITECFKSYKINNELNTLNLREKNSEIKESSEKFSKNAIKQKIYNSNKLKYNKKKLLQSNIINTNDLQKKSSEEIMIQKIFINESDTNDKVQKKIHRIEHNMEEKENETANNDMKVKRKIISEKENEKLDFEIELSSVDSSILTNDFTKEEREKNVKNLIHENKYRIDENHGIIISKSEKDDIEKFNFICNFSNENDSNTQKRELNKSVVLINEELKNDDSIKSKELKKVNSNYSKELIDIKIYDDSEIDEIKNNDLELFWNNKEVSTILKESQYDSHKNSDEGNEETVIWNSENYNTIEISNNKFSSYKKKKKTQVKRCKSDSTNYKRKNDITFERKNTINDIIERGNLKKSENNNRNIYIPNVNNNKNCVNKEKKEDINIESKLDVIKSKLALNNNIDIDSVNFESFDIYQIDFEKLGLNVDNLDKEEKYILLLYISEKKLEFVWNEREAFKRAHSNIKNFQANQNKIREMKNAYSKNSLFNENKENDNFNNKKGDKNNNRPTDTQYFKINSVFNKKEFGNEKNKKIYELLSENTNENEFIKFSTSQSSDISMYKSTNKQKNYHASRTNHLLNENSSSEIRNNDNLPKYGFFFEFYSKLLKKYKVLNKTDNASNVKVLLEKFLKCCIYLFFQDEYIDNFLKYYEDIKKAETKEEIIFKNFLCAEYMCNKFQDIYNTEERTNNEEIMLLSSYYSEMREIVSKFILNDNLVSKIRQIQIINKILKDEVRTYAIKVANHDIYFDVEPHFIEESEKVIVGKDIGFFNISILDKNYKYNYYVYEKETKLEHKNSFWRYFYGYFNDLFYWYQDKNENGFPEHEKGESGNKDISSSKRFSRNFMKLNGSKEENNDSSEHNMENKNFLKKDEENKSTLKMEKKENNSLNNEESKENLKKEEREDNLLNNNESNKGNLKKYEKKDNTLNNDDENRDTLKNEEKKDNYINNDEKNKESSINEMKEINLLKIEENSENIHLESKGESINLIENKKILSNISKDKTILSNSTKIEDCLMESNLSSIDNFISENSSDIKLDDICYSDNKNMNNFLHKEVKCNEDNNNTFNKNYIDTSKNNSSIKNDDNKKFLNNFDCKNKNSLNGNHNITEKKNIKHKNMLAHLVAFQYRGSLPKDEINDFNKINKNKNIIGSYFSSYLNDSLVAIHIKNESIQNFLNTHFIIERCRKYNKDIKKSYVHILNSNTKQYLAVNLENKKIMFTNNYNDISYIDEFDVENKISTYFELQSISDMMKNILIEDIIQSVANIMLN</sequence>
<dbReference type="GeneID" id="39738593"/>
<feature type="compositionally biased region" description="Basic and acidic residues" evidence="2">
    <location>
        <begin position="1292"/>
        <end position="1312"/>
    </location>
</feature>
<dbReference type="RefSeq" id="XP_028534953.1">
    <property type="nucleotide sequence ID" value="XM_028679217.1"/>
</dbReference>
<dbReference type="Proteomes" id="UP000220158">
    <property type="component" value="Chromosome 14"/>
</dbReference>
<feature type="region of interest" description="Disordered" evidence="2">
    <location>
        <begin position="848"/>
        <end position="868"/>
    </location>
</feature>
<evidence type="ECO:0000256" key="1">
    <source>
        <dbReference type="SAM" id="Coils"/>
    </source>
</evidence>
<dbReference type="OrthoDB" id="377725at2759"/>
<reference evidence="3 4" key="1">
    <citation type="submission" date="2015-04" db="EMBL/GenBank/DDBJ databases">
        <authorList>
            <consortium name="Pathogen Informatics"/>
        </authorList>
    </citation>
    <scope>NUCLEOTIDE SEQUENCE [LARGE SCALE GENOMIC DNA]</scope>
    <source>
        <strain evidence="3 4">SGS1</strain>
    </source>
</reference>
<dbReference type="VEuPathDB" id="PlasmoDB:PRELSG_1416200"/>
<evidence type="ECO:0000313" key="3">
    <source>
        <dbReference type="EMBL" id="CRH02433.1"/>
    </source>
</evidence>
<feature type="coiled-coil region" evidence="1">
    <location>
        <begin position="452"/>
        <end position="491"/>
    </location>
</feature>
<organism evidence="3 4">
    <name type="scientific">Plasmodium relictum</name>
    <dbReference type="NCBI Taxonomy" id="85471"/>
    <lineage>
        <taxon>Eukaryota</taxon>
        <taxon>Sar</taxon>
        <taxon>Alveolata</taxon>
        <taxon>Apicomplexa</taxon>
        <taxon>Aconoidasida</taxon>
        <taxon>Haemosporida</taxon>
        <taxon>Plasmodiidae</taxon>
        <taxon>Plasmodium</taxon>
        <taxon>Plasmodium (Haemamoeba)</taxon>
    </lineage>
</organism>
<keyword evidence="1" id="KW-0175">Coiled coil</keyword>
<protein>
    <submittedName>
        <fullName evidence="3">Uncharacterized protein</fullName>
    </submittedName>
</protein>
<feature type="region of interest" description="Disordered" evidence="2">
    <location>
        <begin position="1206"/>
        <end position="1312"/>
    </location>
</feature>
<evidence type="ECO:0000256" key="2">
    <source>
        <dbReference type="SAM" id="MobiDB-lite"/>
    </source>
</evidence>
<accession>A0A1J1HAE5</accession>
<evidence type="ECO:0000313" key="4">
    <source>
        <dbReference type="Proteomes" id="UP000220158"/>
    </source>
</evidence>
<dbReference type="EMBL" id="LN835309">
    <property type="protein sequence ID" value="CRH02433.1"/>
    <property type="molecule type" value="Genomic_DNA"/>
</dbReference>